<protein>
    <submittedName>
        <fullName evidence="9 10">39S ribosomal protein L41, mitochondrial</fullName>
    </submittedName>
</protein>
<keyword evidence="5" id="KW-0496">Mitochondrion</keyword>
<gene>
    <name evidence="9 10" type="primary">LOC107264331</name>
</gene>
<reference evidence="9 10" key="1">
    <citation type="submission" date="2025-04" db="UniProtKB">
        <authorList>
            <consortium name="RefSeq"/>
        </authorList>
    </citation>
    <scope>IDENTIFICATION</scope>
</reference>
<feature type="compositionally biased region" description="Basic and acidic residues" evidence="7">
    <location>
        <begin position="139"/>
        <end position="149"/>
    </location>
</feature>
<feature type="region of interest" description="Disordered" evidence="7">
    <location>
        <begin position="134"/>
        <end position="160"/>
    </location>
</feature>
<comment type="subcellular location">
    <subcellularLocation>
        <location evidence="1">Mitochondrion</location>
    </subcellularLocation>
</comment>
<accession>A0AAJ7BJY9</accession>
<dbReference type="GO" id="GO:0005762">
    <property type="term" value="C:mitochondrial large ribosomal subunit"/>
    <property type="evidence" value="ECO:0007669"/>
    <property type="project" value="InterPro"/>
</dbReference>
<dbReference type="PANTHER" id="PTHR21338">
    <property type="entry name" value="MITOCHONDRIAL RIBOSOMAL PROTEIN L41"/>
    <property type="match status" value="1"/>
</dbReference>
<dbReference type="KEGG" id="ccin:107264331"/>
<dbReference type="Pfam" id="PF09809">
    <property type="entry name" value="MRP-L27"/>
    <property type="match status" value="1"/>
</dbReference>
<dbReference type="RefSeq" id="XP_024937304.1">
    <property type="nucleotide sequence ID" value="XM_025081536.1"/>
</dbReference>
<evidence type="ECO:0000256" key="4">
    <source>
        <dbReference type="ARBA" id="ARBA00022980"/>
    </source>
</evidence>
<evidence type="ECO:0000313" key="8">
    <source>
        <dbReference type="Proteomes" id="UP000694920"/>
    </source>
</evidence>
<sequence length="181" mass="20638">MASTCMILRRGISTTCVCNGARNFRKFLIYNKRGSRLFKKKQHEKPDPDVPIDRRGVKPTGYREGNCFVNVPEMIPELIVPSLADFNLKPYVSYRAERREEVPFTPYDLFKVVYGPKILSDYENGKLDLDGQPLEPSEEEKLTPSEAKARAGSTGCDIFTTDRPKEERITETQKLIAVSMK</sequence>
<dbReference type="InterPro" id="IPR019189">
    <property type="entry name" value="Ribosomal_mL41"/>
</dbReference>
<dbReference type="GO" id="GO:0003735">
    <property type="term" value="F:structural constituent of ribosome"/>
    <property type="evidence" value="ECO:0007669"/>
    <property type="project" value="InterPro"/>
</dbReference>
<keyword evidence="3" id="KW-0809">Transit peptide</keyword>
<evidence type="ECO:0000313" key="10">
    <source>
        <dbReference type="RefSeq" id="XP_024937304.1"/>
    </source>
</evidence>
<keyword evidence="4 9" id="KW-0689">Ribosomal protein</keyword>
<evidence type="ECO:0000313" key="9">
    <source>
        <dbReference type="RefSeq" id="XP_015587966.1"/>
    </source>
</evidence>
<evidence type="ECO:0000256" key="2">
    <source>
        <dbReference type="ARBA" id="ARBA00010152"/>
    </source>
</evidence>
<dbReference type="CTD" id="64975"/>
<dbReference type="GeneID" id="107264331"/>
<dbReference type="Proteomes" id="UP000694920">
    <property type="component" value="Unplaced"/>
</dbReference>
<evidence type="ECO:0000256" key="1">
    <source>
        <dbReference type="ARBA" id="ARBA00004173"/>
    </source>
</evidence>
<evidence type="ECO:0000256" key="7">
    <source>
        <dbReference type="SAM" id="MobiDB-lite"/>
    </source>
</evidence>
<keyword evidence="8" id="KW-1185">Reference proteome</keyword>
<comment type="similarity">
    <text evidence="2">Belongs to the mitochondrion-specific ribosomal protein mL41 family.</text>
</comment>
<evidence type="ECO:0000256" key="6">
    <source>
        <dbReference type="ARBA" id="ARBA00023274"/>
    </source>
</evidence>
<dbReference type="AlphaFoldDB" id="A0AAJ7BJY9"/>
<name>A0AAJ7BJY9_CEPCN</name>
<evidence type="ECO:0000256" key="3">
    <source>
        <dbReference type="ARBA" id="ARBA00022946"/>
    </source>
</evidence>
<dbReference type="PANTHER" id="PTHR21338:SF0">
    <property type="entry name" value="LARGE RIBOSOMAL SUBUNIT PROTEIN ML41"/>
    <property type="match status" value="1"/>
</dbReference>
<dbReference type="RefSeq" id="XP_015587966.1">
    <property type="nucleotide sequence ID" value="XM_015732480.2"/>
</dbReference>
<evidence type="ECO:0000256" key="5">
    <source>
        <dbReference type="ARBA" id="ARBA00023128"/>
    </source>
</evidence>
<dbReference type="GO" id="GO:0006412">
    <property type="term" value="P:translation"/>
    <property type="evidence" value="ECO:0007669"/>
    <property type="project" value="TreeGrafter"/>
</dbReference>
<proteinExistence type="inferred from homology"/>
<keyword evidence="6" id="KW-0687">Ribonucleoprotein</keyword>
<organism evidence="8 9">
    <name type="scientific">Cephus cinctus</name>
    <name type="common">Wheat stem sawfly</name>
    <dbReference type="NCBI Taxonomy" id="211228"/>
    <lineage>
        <taxon>Eukaryota</taxon>
        <taxon>Metazoa</taxon>
        <taxon>Ecdysozoa</taxon>
        <taxon>Arthropoda</taxon>
        <taxon>Hexapoda</taxon>
        <taxon>Insecta</taxon>
        <taxon>Pterygota</taxon>
        <taxon>Neoptera</taxon>
        <taxon>Endopterygota</taxon>
        <taxon>Hymenoptera</taxon>
        <taxon>Cephoidea</taxon>
        <taxon>Cephidae</taxon>
        <taxon>Cephus</taxon>
    </lineage>
</organism>